<dbReference type="STRING" id="378794.GCA_001570625_02299"/>
<evidence type="ECO:0000313" key="6">
    <source>
        <dbReference type="Proteomes" id="UP000263273"/>
    </source>
</evidence>
<dbReference type="GO" id="GO:0016836">
    <property type="term" value="F:hydro-lyase activity"/>
    <property type="evidence" value="ECO:0007669"/>
    <property type="project" value="UniProtKB-UniRule"/>
</dbReference>
<dbReference type="Proteomes" id="UP000263273">
    <property type="component" value="Unassembled WGS sequence"/>
</dbReference>
<evidence type="ECO:0000256" key="3">
    <source>
        <dbReference type="ARBA" id="ARBA00023239"/>
    </source>
</evidence>
<comment type="caution">
    <text evidence="5">The sequence shown here is derived from an EMBL/GenBank/DDBJ whole genome shotgun (WGS) entry which is preliminary data.</text>
</comment>
<dbReference type="InterPro" id="IPR003773">
    <property type="entry name" value="Menaquinone_biosynth"/>
</dbReference>
<name>A0A354YXS9_9FIRM</name>
<dbReference type="UniPathway" id="UPA00079"/>
<dbReference type="PANTHER" id="PTHR37690">
    <property type="entry name" value="CHORISMATE DEHYDRATASE"/>
    <property type="match status" value="1"/>
</dbReference>
<comment type="similarity">
    <text evidence="4">Belongs to the MqnA/MqnD family. MqnA subfamily.</text>
</comment>
<dbReference type="GO" id="GO:0009234">
    <property type="term" value="P:menaquinone biosynthetic process"/>
    <property type="evidence" value="ECO:0007669"/>
    <property type="project" value="UniProtKB-UniRule"/>
</dbReference>
<reference evidence="5 6" key="1">
    <citation type="journal article" date="2018" name="Nat. Biotechnol.">
        <title>A standardized bacterial taxonomy based on genome phylogeny substantially revises the tree of life.</title>
        <authorList>
            <person name="Parks D.H."/>
            <person name="Chuvochina M."/>
            <person name="Waite D.W."/>
            <person name="Rinke C."/>
            <person name="Skarshewski A."/>
            <person name="Chaumeil P.A."/>
            <person name="Hugenholtz P."/>
        </authorList>
    </citation>
    <scope>NUCLEOTIDE SEQUENCE [LARGE SCALE GENOMIC DNA]</scope>
    <source>
        <strain evidence="5">UBA10948</strain>
    </source>
</reference>
<organism evidence="5 6">
    <name type="scientific">Syntrophomonas wolfei</name>
    <dbReference type="NCBI Taxonomy" id="863"/>
    <lineage>
        <taxon>Bacteria</taxon>
        <taxon>Bacillati</taxon>
        <taxon>Bacillota</taxon>
        <taxon>Clostridia</taxon>
        <taxon>Eubacteriales</taxon>
        <taxon>Syntrophomonadaceae</taxon>
        <taxon>Syntrophomonas</taxon>
    </lineage>
</organism>
<keyword evidence="3 4" id="KW-0456">Lyase</keyword>
<dbReference type="EC" id="4.2.1.151" evidence="4"/>
<dbReference type="Pfam" id="PF02621">
    <property type="entry name" value="VitK2_biosynth"/>
    <property type="match status" value="1"/>
</dbReference>
<protein>
    <recommendedName>
        <fullName evidence="4">Chorismate dehydratase</fullName>
        <ecNumber evidence="4">4.2.1.151</ecNumber>
    </recommendedName>
    <alternativeName>
        <fullName evidence="4">Menaquinone biosynthetic enzyme MqnA</fullName>
    </alternativeName>
</protein>
<dbReference type="PANTHER" id="PTHR37690:SF1">
    <property type="entry name" value="CHORISMATE DEHYDRATASE"/>
    <property type="match status" value="1"/>
</dbReference>
<dbReference type="RefSeq" id="WP_061214730.1">
    <property type="nucleotide sequence ID" value="NZ_DCDX01000098.1"/>
</dbReference>
<evidence type="ECO:0000256" key="1">
    <source>
        <dbReference type="ARBA" id="ARBA00004863"/>
    </source>
</evidence>
<dbReference type="EMBL" id="DNZF01000209">
    <property type="protein sequence ID" value="HBK54153.1"/>
    <property type="molecule type" value="Genomic_DNA"/>
</dbReference>
<evidence type="ECO:0000256" key="4">
    <source>
        <dbReference type="HAMAP-Rule" id="MF_00995"/>
    </source>
</evidence>
<dbReference type="InterPro" id="IPR030868">
    <property type="entry name" value="MqnA"/>
</dbReference>
<dbReference type="HAMAP" id="MF_00995">
    <property type="entry name" value="MqnA"/>
    <property type="match status" value="1"/>
</dbReference>
<dbReference type="Gene3D" id="3.40.190.10">
    <property type="entry name" value="Periplasmic binding protein-like II"/>
    <property type="match status" value="2"/>
</dbReference>
<dbReference type="SUPFAM" id="SSF53850">
    <property type="entry name" value="Periplasmic binding protein-like II"/>
    <property type="match status" value="1"/>
</dbReference>
<dbReference type="CDD" id="cd13634">
    <property type="entry name" value="PBP2_Sco4506"/>
    <property type="match status" value="1"/>
</dbReference>
<sequence length="275" mass="31792">MRPRVGHIQFINCFPLFYGLIEKKFLLEIDLIKGNPSDLNRMLQENLLDLAPIPSIAYARNYRDYVLMPDISVSCDGEVKSIFFFSKVPINELHQKKVALTNTSATSQALLRVILARYYNIMPEYFSSAPELGAMLMEADAALLIGDDALRARYKNQDRLYIYDLGEEWKKFTGLPMVFALWAIKKDFASKNVEQLRIIKETFTESIKFSLENVLDVAKKASQWEDFGADYLVDYFRCLRFDFDSGKQEGLMEYYRQAKNQGLLDEVPPLEILDI</sequence>
<comment type="catalytic activity">
    <reaction evidence="4">
        <text>chorismate = 3-[(1-carboxyvinyl)-oxy]benzoate + H2O</text>
        <dbReference type="Rhea" id="RHEA:40051"/>
        <dbReference type="ChEBI" id="CHEBI:15377"/>
        <dbReference type="ChEBI" id="CHEBI:29748"/>
        <dbReference type="ChEBI" id="CHEBI:76981"/>
        <dbReference type="EC" id="4.2.1.151"/>
    </reaction>
</comment>
<accession>A0A354YXS9</accession>
<evidence type="ECO:0000256" key="2">
    <source>
        <dbReference type="ARBA" id="ARBA00022428"/>
    </source>
</evidence>
<keyword evidence="2 4" id="KW-0474">Menaquinone biosynthesis</keyword>
<gene>
    <name evidence="4" type="primary">mqnA</name>
    <name evidence="5" type="ORF">DDZ44_09485</name>
</gene>
<proteinExistence type="inferred from homology"/>
<dbReference type="AlphaFoldDB" id="A0A354YXS9"/>
<comment type="function">
    <text evidence="4">Catalyzes the dehydration of chorismate into 3-[(1-carboxyvinyl)oxy]benzoate, a step in the biosynthesis of menaquinone (MK, vitamin K2).</text>
</comment>
<comment type="pathway">
    <text evidence="1 4">Quinol/quinone metabolism; menaquinone biosynthesis.</text>
</comment>
<evidence type="ECO:0000313" key="5">
    <source>
        <dbReference type="EMBL" id="HBK54153.1"/>
    </source>
</evidence>